<dbReference type="OrthoDB" id="2583792at2"/>
<accession>A0A4Q9DQW7</accession>
<keyword evidence="2" id="KW-1185">Reference proteome</keyword>
<dbReference type="Proteomes" id="UP000293142">
    <property type="component" value="Unassembled WGS sequence"/>
</dbReference>
<dbReference type="RefSeq" id="WP_131014685.1">
    <property type="nucleotide sequence ID" value="NZ_SIRE01000012.1"/>
</dbReference>
<comment type="caution">
    <text evidence="1">The sequence shown here is derived from an EMBL/GenBank/DDBJ whole genome shotgun (WGS) entry which is preliminary data.</text>
</comment>
<gene>
    <name evidence="1" type="ORF">EYB31_17580</name>
</gene>
<sequence length="211" mass="23863">MTPILSLSSGSNFVEARKNDPRYKDVFTFIDSYDLPNVDLSPYIAITVPNLIDQEFMYKHRDIIRNFLNEGKVLSFSGHLFREWIPGASNFLPRTIRTHHDYEVSVVTAHPIFEGVRTEDLTFNKGVAGFFARGHHPAPAGAEILLSLPGGEPVVYIDRQSTKGTIFVHSGNDLFGYGNPAQTSWKIGHQLVAWIREEHQRLQQTREALQA</sequence>
<dbReference type="AlphaFoldDB" id="A0A4Q9DQW7"/>
<protein>
    <submittedName>
        <fullName evidence="1">Phosphate starvation-inducible protein PhoH</fullName>
    </submittedName>
</protein>
<evidence type="ECO:0000313" key="1">
    <source>
        <dbReference type="EMBL" id="TBL77294.1"/>
    </source>
</evidence>
<dbReference type="EMBL" id="SIRE01000012">
    <property type="protein sequence ID" value="TBL77294.1"/>
    <property type="molecule type" value="Genomic_DNA"/>
</dbReference>
<name>A0A4Q9DQW7_9BACL</name>
<proteinExistence type="predicted"/>
<evidence type="ECO:0000313" key="2">
    <source>
        <dbReference type="Proteomes" id="UP000293142"/>
    </source>
</evidence>
<reference evidence="1 2" key="1">
    <citation type="submission" date="2019-02" db="EMBL/GenBank/DDBJ databases">
        <title>Paenibacillus sp. nov., isolated from surface-sterilized tissue of Thalictrum simplex L.</title>
        <authorList>
            <person name="Tuo L."/>
        </authorList>
    </citation>
    <scope>NUCLEOTIDE SEQUENCE [LARGE SCALE GENOMIC DNA]</scope>
    <source>
        <strain evidence="1 2">N2SHLJ1</strain>
    </source>
</reference>
<organism evidence="1 2">
    <name type="scientific">Paenibacillus thalictri</name>
    <dbReference type="NCBI Taxonomy" id="2527873"/>
    <lineage>
        <taxon>Bacteria</taxon>
        <taxon>Bacillati</taxon>
        <taxon>Bacillota</taxon>
        <taxon>Bacilli</taxon>
        <taxon>Bacillales</taxon>
        <taxon>Paenibacillaceae</taxon>
        <taxon>Paenibacillus</taxon>
    </lineage>
</organism>